<comment type="caution">
    <text evidence="1">The sequence shown here is derived from an EMBL/GenBank/DDBJ whole genome shotgun (WGS) entry which is preliminary data.</text>
</comment>
<dbReference type="Proteomes" id="UP000308092">
    <property type="component" value="Unassembled WGS sequence"/>
</dbReference>
<evidence type="ECO:0000313" key="1">
    <source>
        <dbReference type="EMBL" id="THC98619.1"/>
    </source>
</evidence>
<reference evidence="1 2" key="1">
    <citation type="submission" date="2019-03" db="EMBL/GenBank/DDBJ databases">
        <title>The genome sequence of a newly discovered highly antifungal drug resistant Aspergillus species, Aspergillus tanneri NIH 1004.</title>
        <authorList>
            <person name="Mounaud S."/>
            <person name="Singh I."/>
            <person name="Joardar V."/>
            <person name="Pakala S."/>
            <person name="Pakala S."/>
            <person name="Venepally P."/>
            <person name="Hoover J."/>
            <person name="Nierman W."/>
            <person name="Chung J."/>
            <person name="Losada L."/>
        </authorList>
    </citation>
    <scope>NUCLEOTIDE SEQUENCE [LARGE SCALE GENOMIC DNA]</scope>
    <source>
        <strain evidence="1 2">NIH1004</strain>
    </source>
</reference>
<organism evidence="1 2">
    <name type="scientific">Aspergillus tanneri</name>
    <dbReference type="NCBI Taxonomy" id="1220188"/>
    <lineage>
        <taxon>Eukaryota</taxon>
        <taxon>Fungi</taxon>
        <taxon>Dikarya</taxon>
        <taxon>Ascomycota</taxon>
        <taxon>Pezizomycotina</taxon>
        <taxon>Eurotiomycetes</taxon>
        <taxon>Eurotiomycetidae</taxon>
        <taxon>Eurotiales</taxon>
        <taxon>Aspergillaceae</taxon>
        <taxon>Aspergillus</taxon>
        <taxon>Aspergillus subgen. Circumdati</taxon>
    </lineage>
</organism>
<name>A0A4S3JS35_9EURO</name>
<evidence type="ECO:0000313" key="2">
    <source>
        <dbReference type="Proteomes" id="UP000308092"/>
    </source>
</evidence>
<protein>
    <submittedName>
        <fullName evidence="1">Uncharacterized protein</fullName>
    </submittedName>
</protein>
<sequence length="194" mass="22060">METFMSRRQSPSPHSLHWARDFATRQATSYHGQDNRLKIAANGSILDEFFNSCNVDLSPPQRHELLKRFLNSAGARSFPEAAKSGPRDKRVLAIVDDRCDPFTQFTNTPGSTGFLPVRQWESEEYMRRPPEGLHVRIAGGDADMLFYHLNKDVRLSMLIIVGKNDTDRCGQRKGVAERRIVYVCQYISSALDTL</sequence>
<keyword evidence="2" id="KW-1185">Reference proteome</keyword>
<dbReference type="EMBL" id="SOSA01000039">
    <property type="protein sequence ID" value="THC98619.1"/>
    <property type="molecule type" value="Genomic_DNA"/>
</dbReference>
<gene>
    <name evidence="1" type="ORF">EYZ11_001897</name>
</gene>
<dbReference type="STRING" id="1220188.A0A4S3JS35"/>
<dbReference type="AlphaFoldDB" id="A0A4S3JS35"/>
<dbReference type="VEuPathDB" id="FungiDB:EYZ11_001897"/>
<accession>A0A4S3JS35</accession>
<proteinExistence type="predicted"/>